<dbReference type="GO" id="GO:0042364">
    <property type="term" value="P:water-soluble vitamin biosynthetic process"/>
    <property type="evidence" value="ECO:0007669"/>
    <property type="project" value="UniProtKB-ARBA"/>
</dbReference>
<dbReference type="EMBL" id="WNBW01000004">
    <property type="protein sequence ID" value="MTU04075.1"/>
    <property type="molecule type" value="Genomic_DNA"/>
</dbReference>
<organism evidence="10 13">
    <name type="scientific">Phascolarctobacterium faecium</name>
    <dbReference type="NCBI Taxonomy" id="33025"/>
    <lineage>
        <taxon>Bacteria</taxon>
        <taxon>Bacillati</taxon>
        <taxon>Bacillota</taxon>
        <taxon>Negativicutes</taxon>
        <taxon>Acidaminococcales</taxon>
        <taxon>Acidaminococcaceae</taxon>
        <taxon>Phascolarctobacterium</taxon>
    </lineage>
</organism>
<keyword evidence="2 7" id="KW-0949">S-adenosyl-L-methionine</keyword>
<comment type="caution">
    <text evidence="10">The sequence shown here is derived from an EMBL/GenBank/DDBJ whole genome shotgun (WGS) entry which is preliminary data.</text>
</comment>
<protein>
    <submittedName>
        <fullName evidence="10">[FeFe] hydrogenase H-cluster radical SAM maturase HydE</fullName>
    </submittedName>
</protein>
<evidence type="ECO:0000313" key="11">
    <source>
        <dbReference type="EMBL" id="MTU04075.1"/>
    </source>
</evidence>
<dbReference type="PANTHER" id="PTHR43726">
    <property type="entry name" value="3-METHYLORNITHINE SYNTHASE"/>
    <property type="match status" value="1"/>
</dbReference>
<dbReference type="InterPro" id="IPR007197">
    <property type="entry name" value="rSAM"/>
</dbReference>
<dbReference type="Pfam" id="PF04055">
    <property type="entry name" value="Radical_SAM"/>
    <property type="match status" value="1"/>
</dbReference>
<evidence type="ECO:0000256" key="3">
    <source>
        <dbReference type="ARBA" id="ARBA00022723"/>
    </source>
</evidence>
<evidence type="ECO:0000256" key="8">
    <source>
        <dbReference type="PIRSR" id="PIRSR004762-2"/>
    </source>
</evidence>
<comment type="cofactor">
    <cofactor evidence="7">
        <name>[4Fe-4S] cluster</name>
        <dbReference type="ChEBI" id="CHEBI:49883"/>
    </cofactor>
    <text evidence="7">Binds 1 [4Fe-4S] cluster. The cluster is coordinated with 3 cysteines and an exchangeable S-adenosyl-L-methionine.</text>
</comment>
<evidence type="ECO:0000256" key="2">
    <source>
        <dbReference type="ARBA" id="ARBA00022691"/>
    </source>
</evidence>
<dbReference type="GO" id="GO:0046872">
    <property type="term" value="F:metal ion binding"/>
    <property type="evidence" value="ECO:0007669"/>
    <property type="project" value="UniProtKB-KW"/>
</dbReference>
<dbReference type="SMART" id="SM00876">
    <property type="entry name" value="BATS"/>
    <property type="match status" value="1"/>
</dbReference>
<dbReference type="PANTHER" id="PTHR43726:SF1">
    <property type="entry name" value="BIOTIN SYNTHASE"/>
    <property type="match status" value="1"/>
</dbReference>
<dbReference type="GO" id="GO:0044272">
    <property type="term" value="P:sulfur compound biosynthetic process"/>
    <property type="evidence" value="ECO:0007669"/>
    <property type="project" value="UniProtKB-ARBA"/>
</dbReference>
<keyword evidence="4 7" id="KW-0408">Iron</keyword>
<dbReference type="GO" id="GO:0051539">
    <property type="term" value="F:4 iron, 4 sulfur cluster binding"/>
    <property type="evidence" value="ECO:0007669"/>
    <property type="project" value="UniProtKB-KW"/>
</dbReference>
<dbReference type="SFLD" id="SFLDS00029">
    <property type="entry name" value="Radical_SAM"/>
    <property type="match status" value="1"/>
</dbReference>
<keyword evidence="1 7" id="KW-0004">4Fe-4S</keyword>
<dbReference type="SFLD" id="SFLDF00348">
    <property type="entry name" value="FeFe_hydrogenase_maturase_(Hyd"/>
    <property type="match status" value="1"/>
</dbReference>
<dbReference type="OrthoDB" id="9775764at2"/>
<reference evidence="12 13" key="1">
    <citation type="journal article" date="2019" name="Nat. Med.">
        <title>A library of human gut bacterial isolates paired with longitudinal multiomics data enables mechanistic microbiome research.</title>
        <authorList>
            <person name="Poyet M."/>
            <person name="Groussin M."/>
            <person name="Gibbons S.M."/>
            <person name="Avila-Pacheco J."/>
            <person name="Jiang X."/>
            <person name="Kearney S.M."/>
            <person name="Perrotta A.R."/>
            <person name="Berdy B."/>
            <person name="Zhao S."/>
            <person name="Lieberman T.D."/>
            <person name="Swanson P.K."/>
            <person name="Smith M."/>
            <person name="Roesemann S."/>
            <person name="Alexander J.E."/>
            <person name="Rich S.A."/>
            <person name="Livny J."/>
            <person name="Vlamakis H."/>
            <person name="Clish C."/>
            <person name="Bullock K."/>
            <person name="Deik A."/>
            <person name="Scott J."/>
            <person name="Pierce K.A."/>
            <person name="Xavier R.J."/>
            <person name="Alm E.J."/>
        </authorList>
    </citation>
    <scope>NUCLEOTIDE SEQUENCE [LARGE SCALE GENOMIC DNA]</scope>
    <source>
        <strain evidence="10 13">BIOML-A13</strain>
        <strain evidence="11 12">BIOML-A3</strain>
    </source>
</reference>
<dbReference type="GO" id="GO:0016740">
    <property type="term" value="F:transferase activity"/>
    <property type="evidence" value="ECO:0007669"/>
    <property type="project" value="TreeGrafter"/>
</dbReference>
<evidence type="ECO:0000313" key="13">
    <source>
        <dbReference type="Proteomes" id="UP000484547"/>
    </source>
</evidence>
<feature type="binding site" evidence="8">
    <location>
        <position position="141"/>
    </location>
    <ligand>
        <name>(3R)-3-methyl-D-ornithine</name>
        <dbReference type="ChEBI" id="CHEBI:64642"/>
    </ligand>
</feature>
<dbReference type="EMBL" id="WNBM01000004">
    <property type="protein sequence ID" value="MTT76012.1"/>
    <property type="molecule type" value="Genomic_DNA"/>
</dbReference>
<evidence type="ECO:0000256" key="6">
    <source>
        <dbReference type="ARBA" id="ARBA00034078"/>
    </source>
</evidence>
<evidence type="ECO:0000256" key="7">
    <source>
        <dbReference type="PIRSR" id="PIRSR004762-1"/>
    </source>
</evidence>
<dbReference type="SUPFAM" id="SSF102114">
    <property type="entry name" value="Radical SAM enzymes"/>
    <property type="match status" value="1"/>
</dbReference>
<dbReference type="SFLD" id="SFLDG01280">
    <property type="entry name" value="HydE/PylB-like"/>
    <property type="match status" value="1"/>
</dbReference>
<feature type="binding site" evidence="7">
    <location>
        <position position="70"/>
    </location>
    <ligand>
        <name>[4Fe-4S] cluster</name>
        <dbReference type="ChEBI" id="CHEBI:49883"/>
        <note>4Fe-4S-S-AdoMet</note>
    </ligand>
</feature>
<dbReference type="InterPro" id="IPR006638">
    <property type="entry name" value="Elp3/MiaA/NifB-like_rSAM"/>
</dbReference>
<feature type="binding site" evidence="7">
    <location>
        <position position="66"/>
    </location>
    <ligand>
        <name>[4Fe-4S] cluster</name>
        <dbReference type="ChEBI" id="CHEBI:49883"/>
        <note>4Fe-4S-S-AdoMet</note>
    </ligand>
</feature>
<evidence type="ECO:0000256" key="4">
    <source>
        <dbReference type="ARBA" id="ARBA00023004"/>
    </source>
</evidence>
<feature type="binding site" evidence="7">
    <location>
        <position position="73"/>
    </location>
    <ligand>
        <name>[4Fe-4S] cluster</name>
        <dbReference type="ChEBI" id="CHEBI:49883"/>
        <note>4Fe-4S-S-AdoMet</note>
    </ligand>
</feature>
<evidence type="ECO:0000313" key="10">
    <source>
        <dbReference type="EMBL" id="MTT76012.1"/>
    </source>
</evidence>
<dbReference type="InterPro" id="IPR013785">
    <property type="entry name" value="Aldolase_TIM"/>
</dbReference>
<keyword evidence="5 7" id="KW-0411">Iron-sulfur</keyword>
<feature type="domain" description="Radical SAM core" evidence="9">
    <location>
        <begin position="52"/>
        <end position="274"/>
    </location>
</feature>
<evidence type="ECO:0000256" key="5">
    <source>
        <dbReference type="ARBA" id="ARBA00023014"/>
    </source>
</evidence>
<dbReference type="InterPro" id="IPR058240">
    <property type="entry name" value="rSAM_sf"/>
</dbReference>
<feature type="binding site" evidence="8">
    <location>
        <position position="166"/>
    </location>
    <ligand>
        <name>S-adenosyl-L-methionine</name>
        <dbReference type="ChEBI" id="CHEBI:59789"/>
    </ligand>
</feature>
<accession>A0A7X2XG52</accession>
<evidence type="ECO:0000313" key="12">
    <source>
        <dbReference type="Proteomes" id="UP000443070"/>
    </source>
</evidence>
<dbReference type="PIRSF" id="PIRSF004762">
    <property type="entry name" value="CHP00423"/>
    <property type="match status" value="1"/>
</dbReference>
<dbReference type="SFLD" id="SFLDG01060">
    <property type="entry name" value="BATS_domain_containing"/>
    <property type="match status" value="1"/>
</dbReference>
<dbReference type="InterPro" id="IPR010722">
    <property type="entry name" value="BATS_dom"/>
</dbReference>
<comment type="cofactor">
    <cofactor evidence="6">
        <name>[2Fe-2S] cluster</name>
        <dbReference type="ChEBI" id="CHEBI:190135"/>
    </cofactor>
</comment>
<dbReference type="Gene3D" id="3.20.20.70">
    <property type="entry name" value="Aldolase class I"/>
    <property type="match status" value="1"/>
</dbReference>
<dbReference type="Proteomes" id="UP000484547">
    <property type="component" value="Unassembled WGS sequence"/>
</dbReference>
<sequence>MDIKQLIHTLQHTHQLQPEQMQTLLTAAFSDAVIRAKLAQAAQQTAQAVFGNKIYIRGLIEFTNYCRNDCYYCGIRRSNTEAVRYRLTEEQILSCCEQGYALGFRTFVLQGGEDLIYSDTDLAAIISAIKQAYPDCAVTLSIGERRREAYQLWKKAGADRYLLRHETADSEHYARLHPAELKLSNRKRCLRDLKELGYQVGTGFMVGSPWQTMANLLEDLAFIRELQPQMIGIGPFIPHHATPFKNYPAGTLEQTLTLLSVLRLMFPKVLLPATTALGTIVPNGRELGILAGANVVMPNLSPADVRQNYLLYDNKLCSGAEAAEAKNDLAARLHSIGYEIAEGRGDYKES</sequence>
<dbReference type="CDD" id="cd01335">
    <property type="entry name" value="Radical_SAM"/>
    <property type="match status" value="1"/>
</dbReference>
<proteinExistence type="predicted"/>
<gene>
    <name evidence="10" type="primary">hydE</name>
    <name evidence="10" type="ORF">GMD11_07035</name>
    <name evidence="11" type="ORF">GMD18_06685</name>
</gene>
<dbReference type="RefSeq" id="WP_155164014.1">
    <property type="nucleotide sequence ID" value="NZ_WNBG01000004.1"/>
</dbReference>
<evidence type="ECO:0000256" key="1">
    <source>
        <dbReference type="ARBA" id="ARBA00022485"/>
    </source>
</evidence>
<dbReference type="InterPro" id="IPR024021">
    <property type="entry name" value="FeFe-hyd_HydE_rSAM"/>
</dbReference>
<dbReference type="Proteomes" id="UP000443070">
    <property type="component" value="Unassembled WGS sequence"/>
</dbReference>
<dbReference type="PROSITE" id="PS51918">
    <property type="entry name" value="RADICAL_SAM"/>
    <property type="match status" value="1"/>
</dbReference>
<dbReference type="SFLD" id="SFLDG01082">
    <property type="entry name" value="B12-binding_domain_containing"/>
    <property type="match status" value="1"/>
</dbReference>
<dbReference type="AlphaFoldDB" id="A0A7X2XG52"/>
<feature type="binding site" evidence="8">
    <location>
        <position position="186"/>
    </location>
    <ligand>
        <name>S-adenosyl-L-methionine</name>
        <dbReference type="ChEBI" id="CHEBI:59789"/>
    </ligand>
</feature>
<name>A0A7X2XG52_9FIRM</name>
<dbReference type="InterPro" id="IPR034422">
    <property type="entry name" value="HydE/PylB-like"/>
</dbReference>
<keyword evidence="12" id="KW-1185">Reference proteome</keyword>
<dbReference type="SMART" id="SM00729">
    <property type="entry name" value="Elp3"/>
    <property type="match status" value="1"/>
</dbReference>
<evidence type="ECO:0000259" key="9">
    <source>
        <dbReference type="PROSITE" id="PS51918"/>
    </source>
</evidence>
<dbReference type="NCBIfam" id="TIGR03956">
    <property type="entry name" value="rSAM_HydE"/>
    <property type="match status" value="1"/>
</dbReference>
<keyword evidence="3" id="KW-0479">Metal-binding</keyword>